<evidence type="ECO:0000313" key="2">
    <source>
        <dbReference type="Proteomes" id="UP000727907"/>
    </source>
</evidence>
<gene>
    <name evidence="1" type="ORF">KQ910_07035</name>
</gene>
<keyword evidence="2" id="KW-1185">Reference proteome</keyword>
<proteinExistence type="predicted"/>
<dbReference type="EMBL" id="JAHOPB010000001">
    <property type="protein sequence ID" value="MBU8873512.1"/>
    <property type="molecule type" value="Genomic_DNA"/>
</dbReference>
<dbReference type="Proteomes" id="UP000727907">
    <property type="component" value="Unassembled WGS sequence"/>
</dbReference>
<dbReference type="RefSeq" id="WP_216957748.1">
    <property type="nucleotide sequence ID" value="NZ_JAHOPB010000001.1"/>
</dbReference>
<evidence type="ECO:0000313" key="1">
    <source>
        <dbReference type="EMBL" id="MBU8873512.1"/>
    </source>
</evidence>
<accession>A0ABS6IID2</accession>
<protein>
    <submittedName>
        <fullName evidence="1">Uncharacterized protein</fullName>
    </submittedName>
</protein>
<comment type="caution">
    <text evidence="1">The sequence shown here is derived from an EMBL/GenBank/DDBJ whole genome shotgun (WGS) entry which is preliminary data.</text>
</comment>
<sequence>MTDRRAAEILYPDQGKAWRIELKSHPILHRGHAFLALVDGNDRIVGELHGLSHSKHTGEPMMAGMDGADLRGVATGPGEGSPIGGNKVLLGELRAGSKDEIERIWAKGVAAASAITETKFDYKAHDPSYELGTDGGQIQNSNSVAYTVTKAMGLAADADRVLQGQNEGRRFSGWNRDLLDPKYKRYVAPPVFPVQDAP</sequence>
<reference evidence="1 2" key="1">
    <citation type="submission" date="2021-06" db="EMBL/GenBank/DDBJ databases">
        <authorList>
            <person name="Lee D.H."/>
        </authorList>
    </citation>
    <scope>NUCLEOTIDE SEQUENCE [LARGE SCALE GENOMIC DNA]</scope>
    <source>
        <strain evidence="1 2">MMS21-HV4-11</strain>
    </source>
</reference>
<organism evidence="1 2">
    <name type="scientific">Reyranella humidisoli</name>
    <dbReference type="NCBI Taxonomy" id="2849149"/>
    <lineage>
        <taxon>Bacteria</taxon>
        <taxon>Pseudomonadati</taxon>
        <taxon>Pseudomonadota</taxon>
        <taxon>Alphaproteobacteria</taxon>
        <taxon>Hyphomicrobiales</taxon>
        <taxon>Reyranellaceae</taxon>
        <taxon>Reyranella</taxon>
    </lineage>
</organism>
<name>A0ABS6IID2_9HYPH</name>